<dbReference type="Proteomes" id="UP000800200">
    <property type="component" value="Unassembled WGS sequence"/>
</dbReference>
<protein>
    <submittedName>
        <fullName evidence="1">Uncharacterized protein</fullName>
    </submittedName>
</protein>
<sequence length="65" mass="7363">MQRLMSHPLRKNLSSLTSTNFLAQDTPSVSASHVQVGRGSTFQGKERPPWLFIEAEAARFRKEFS</sequence>
<dbReference type="EMBL" id="ML994650">
    <property type="protein sequence ID" value="KAF2182021.1"/>
    <property type="molecule type" value="Genomic_DNA"/>
</dbReference>
<name>A0A6A6DR47_9PEZI</name>
<gene>
    <name evidence="1" type="ORF">K469DRAFT_790798</name>
</gene>
<organism evidence="1 2">
    <name type="scientific">Zopfia rhizophila CBS 207.26</name>
    <dbReference type="NCBI Taxonomy" id="1314779"/>
    <lineage>
        <taxon>Eukaryota</taxon>
        <taxon>Fungi</taxon>
        <taxon>Dikarya</taxon>
        <taxon>Ascomycota</taxon>
        <taxon>Pezizomycotina</taxon>
        <taxon>Dothideomycetes</taxon>
        <taxon>Dothideomycetes incertae sedis</taxon>
        <taxon>Zopfiaceae</taxon>
        <taxon>Zopfia</taxon>
    </lineage>
</organism>
<evidence type="ECO:0000313" key="1">
    <source>
        <dbReference type="EMBL" id="KAF2182021.1"/>
    </source>
</evidence>
<proteinExistence type="predicted"/>
<reference evidence="1" key="1">
    <citation type="journal article" date="2020" name="Stud. Mycol.">
        <title>101 Dothideomycetes genomes: a test case for predicting lifestyles and emergence of pathogens.</title>
        <authorList>
            <person name="Haridas S."/>
            <person name="Albert R."/>
            <person name="Binder M."/>
            <person name="Bloem J."/>
            <person name="Labutti K."/>
            <person name="Salamov A."/>
            <person name="Andreopoulos B."/>
            <person name="Baker S."/>
            <person name="Barry K."/>
            <person name="Bills G."/>
            <person name="Bluhm B."/>
            <person name="Cannon C."/>
            <person name="Castanera R."/>
            <person name="Culley D."/>
            <person name="Daum C."/>
            <person name="Ezra D."/>
            <person name="Gonzalez J."/>
            <person name="Henrissat B."/>
            <person name="Kuo A."/>
            <person name="Liang C."/>
            <person name="Lipzen A."/>
            <person name="Lutzoni F."/>
            <person name="Magnuson J."/>
            <person name="Mondo S."/>
            <person name="Nolan M."/>
            <person name="Ohm R."/>
            <person name="Pangilinan J."/>
            <person name="Park H.-J."/>
            <person name="Ramirez L."/>
            <person name="Alfaro M."/>
            <person name="Sun H."/>
            <person name="Tritt A."/>
            <person name="Yoshinaga Y."/>
            <person name="Zwiers L.-H."/>
            <person name="Turgeon B."/>
            <person name="Goodwin S."/>
            <person name="Spatafora J."/>
            <person name="Crous P."/>
            <person name="Grigoriev I."/>
        </authorList>
    </citation>
    <scope>NUCLEOTIDE SEQUENCE</scope>
    <source>
        <strain evidence="1">CBS 207.26</strain>
    </source>
</reference>
<dbReference type="AlphaFoldDB" id="A0A6A6DR47"/>
<keyword evidence="2" id="KW-1185">Reference proteome</keyword>
<accession>A0A6A6DR47</accession>
<evidence type="ECO:0000313" key="2">
    <source>
        <dbReference type="Proteomes" id="UP000800200"/>
    </source>
</evidence>